<dbReference type="InterPro" id="IPR036390">
    <property type="entry name" value="WH_DNA-bd_sf"/>
</dbReference>
<feature type="domain" description="HTH lysR-type" evidence="5">
    <location>
        <begin position="1"/>
        <end position="58"/>
    </location>
</feature>
<sequence length="311" mass="35665">MNFQQLEYILAVHRHQHFGKAAESCHVTQATLSAMIIKLEEELGFSIFDRSHKPIKTTDQGLEVMEKARNILSLQRELIGIKETDSFMSGTIRIGIIPTIASSLLPIILPEIMKSYPDLKLIVNEITTEEIVHHLQMDKIDLGILATPLNEDTLEEYILYYEPMLVYGLDNSKKDYITSSEVKNKEIWLLEEGHCFRNQAITICELQEKKVDESKLRLEANSFETLINITDQFGGLTLLPELYCLQLPEQRKRKLSPFKKPIPVREISIVSYRQVVNPKTIQTLSTLIKELVTPRLSVSNYQNKDLDIIGI</sequence>
<dbReference type="SUPFAM" id="SSF46785">
    <property type="entry name" value="Winged helix' DNA-binding domain"/>
    <property type="match status" value="1"/>
</dbReference>
<accession>A0A916JL35</accession>
<dbReference type="InterPro" id="IPR000847">
    <property type="entry name" value="LysR_HTH_N"/>
</dbReference>
<keyword evidence="3" id="KW-0238">DNA-binding</keyword>
<dbReference type="InterPro" id="IPR005119">
    <property type="entry name" value="LysR_subst-bd"/>
</dbReference>
<evidence type="ECO:0000256" key="2">
    <source>
        <dbReference type="ARBA" id="ARBA00023015"/>
    </source>
</evidence>
<dbReference type="InterPro" id="IPR036388">
    <property type="entry name" value="WH-like_DNA-bd_sf"/>
</dbReference>
<evidence type="ECO:0000256" key="4">
    <source>
        <dbReference type="ARBA" id="ARBA00023163"/>
    </source>
</evidence>
<dbReference type="Proteomes" id="UP000683507">
    <property type="component" value="Chromosome"/>
</dbReference>
<dbReference type="PANTHER" id="PTHR30419:SF29">
    <property type="entry name" value="LYSR-FAMILY TRANSCRIPTIONAL REGULATOR"/>
    <property type="match status" value="1"/>
</dbReference>
<dbReference type="Gene3D" id="1.10.10.10">
    <property type="entry name" value="Winged helix-like DNA-binding domain superfamily/Winged helix DNA-binding domain"/>
    <property type="match status" value="1"/>
</dbReference>
<gene>
    <name evidence="6" type="primary">oxyR</name>
    <name evidence="6" type="ORF">CRYO30217_00952</name>
</gene>
<dbReference type="AlphaFoldDB" id="A0A916JL35"/>
<organism evidence="6 7">
    <name type="scientific">Parvicella tangerina</name>
    <dbReference type="NCBI Taxonomy" id="2829795"/>
    <lineage>
        <taxon>Bacteria</taxon>
        <taxon>Pseudomonadati</taxon>
        <taxon>Bacteroidota</taxon>
        <taxon>Flavobacteriia</taxon>
        <taxon>Flavobacteriales</taxon>
        <taxon>Parvicellaceae</taxon>
        <taxon>Parvicella</taxon>
    </lineage>
</organism>
<evidence type="ECO:0000313" key="6">
    <source>
        <dbReference type="EMBL" id="CAG5079465.1"/>
    </source>
</evidence>
<dbReference type="GO" id="GO:0003677">
    <property type="term" value="F:DNA binding"/>
    <property type="evidence" value="ECO:0007669"/>
    <property type="project" value="UniProtKB-KW"/>
</dbReference>
<evidence type="ECO:0000313" key="7">
    <source>
        <dbReference type="Proteomes" id="UP000683507"/>
    </source>
</evidence>
<dbReference type="PROSITE" id="PS50931">
    <property type="entry name" value="HTH_LYSR"/>
    <property type="match status" value="1"/>
</dbReference>
<keyword evidence="2" id="KW-0805">Transcription regulation</keyword>
<dbReference type="InterPro" id="IPR050950">
    <property type="entry name" value="HTH-type_LysR_regulators"/>
</dbReference>
<protein>
    <submittedName>
        <fullName evidence="6">Hydrogen peroxide-inducible genes activator</fullName>
    </submittedName>
</protein>
<dbReference type="PANTHER" id="PTHR30419">
    <property type="entry name" value="HTH-TYPE TRANSCRIPTIONAL REGULATOR YBHD"/>
    <property type="match status" value="1"/>
</dbReference>
<dbReference type="Pfam" id="PF00126">
    <property type="entry name" value="HTH_1"/>
    <property type="match status" value="1"/>
</dbReference>
<keyword evidence="7" id="KW-1185">Reference proteome</keyword>
<evidence type="ECO:0000259" key="5">
    <source>
        <dbReference type="PROSITE" id="PS50931"/>
    </source>
</evidence>
<dbReference type="PRINTS" id="PR00039">
    <property type="entry name" value="HTHLYSR"/>
</dbReference>
<evidence type="ECO:0000256" key="1">
    <source>
        <dbReference type="ARBA" id="ARBA00009437"/>
    </source>
</evidence>
<reference evidence="6" key="1">
    <citation type="submission" date="2021-04" db="EMBL/GenBank/DDBJ databases">
        <authorList>
            <person name="Rodrigo-Torres L."/>
            <person name="Arahal R. D."/>
            <person name="Lucena T."/>
        </authorList>
    </citation>
    <scope>NUCLEOTIDE SEQUENCE</scope>
    <source>
        <strain evidence="6">AS29M-1</strain>
    </source>
</reference>
<dbReference type="CDD" id="cd08411">
    <property type="entry name" value="PBP2_OxyR"/>
    <property type="match status" value="1"/>
</dbReference>
<comment type="similarity">
    <text evidence="1">Belongs to the LysR transcriptional regulatory family.</text>
</comment>
<dbReference type="Gene3D" id="3.40.190.10">
    <property type="entry name" value="Periplasmic binding protein-like II"/>
    <property type="match status" value="2"/>
</dbReference>
<dbReference type="Pfam" id="PF03466">
    <property type="entry name" value="LysR_substrate"/>
    <property type="match status" value="1"/>
</dbReference>
<dbReference type="GO" id="GO:0003700">
    <property type="term" value="F:DNA-binding transcription factor activity"/>
    <property type="evidence" value="ECO:0007669"/>
    <property type="project" value="InterPro"/>
</dbReference>
<proteinExistence type="inferred from homology"/>
<dbReference type="KEGG" id="ptan:CRYO30217_00952"/>
<dbReference type="GO" id="GO:0005829">
    <property type="term" value="C:cytosol"/>
    <property type="evidence" value="ECO:0007669"/>
    <property type="project" value="TreeGrafter"/>
</dbReference>
<dbReference type="EMBL" id="OU015584">
    <property type="protein sequence ID" value="CAG5079465.1"/>
    <property type="molecule type" value="Genomic_DNA"/>
</dbReference>
<dbReference type="SUPFAM" id="SSF53850">
    <property type="entry name" value="Periplasmic binding protein-like II"/>
    <property type="match status" value="1"/>
</dbReference>
<keyword evidence="4" id="KW-0804">Transcription</keyword>
<name>A0A916JL35_9FLAO</name>
<dbReference type="FunFam" id="1.10.10.10:FF:000001">
    <property type="entry name" value="LysR family transcriptional regulator"/>
    <property type="match status" value="1"/>
</dbReference>
<dbReference type="RefSeq" id="WP_258541173.1">
    <property type="nucleotide sequence ID" value="NZ_OU015584.1"/>
</dbReference>
<evidence type="ECO:0000256" key="3">
    <source>
        <dbReference type="ARBA" id="ARBA00023125"/>
    </source>
</evidence>